<gene>
    <name evidence="2" type="ORF">ACH3VR_00015</name>
</gene>
<accession>A0ABW7Q1M6</accession>
<evidence type="ECO:0000256" key="1">
    <source>
        <dbReference type="SAM" id="SignalP"/>
    </source>
</evidence>
<feature type="signal peptide" evidence="1">
    <location>
        <begin position="1"/>
        <end position="29"/>
    </location>
</feature>
<name>A0ABW7Q1M6_9MICO</name>
<proteinExistence type="predicted"/>
<evidence type="ECO:0008006" key="4">
    <source>
        <dbReference type="Google" id="ProtNLM"/>
    </source>
</evidence>
<dbReference type="EMBL" id="JBIQWL010000001">
    <property type="protein sequence ID" value="MFH8248734.1"/>
    <property type="molecule type" value="Genomic_DNA"/>
</dbReference>
<comment type="caution">
    <text evidence="2">The sequence shown here is derived from an EMBL/GenBank/DDBJ whole genome shotgun (WGS) entry which is preliminary data.</text>
</comment>
<reference evidence="2 3" key="1">
    <citation type="submission" date="2024-09" db="EMBL/GenBank/DDBJ databases">
        <authorList>
            <person name="Pan X."/>
        </authorList>
    </citation>
    <scope>NUCLEOTIDE SEQUENCE [LARGE SCALE GENOMIC DNA]</scope>
    <source>
        <strain evidence="2 3">B2969</strain>
    </source>
</reference>
<feature type="chain" id="PRO_5047503554" description="WxL domain-containing protein" evidence="1">
    <location>
        <begin position="30"/>
        <end position="209"/>
    </location>
</feature>
<organism evidence="2 3">
    <name type="scientific">Microbacterium alkaliflavum</name>
    <dbReference type="NCBI Taxonomy" id="3248839"/>
    <lineage>
        <taxon>Bacteria</taxon>
        <taxon>Bacillati</taxon>
        <taxon>Actinomycetota</taxon>
        <taxon>Actinomycetes</taxon>
        <taxon>Micrococcales</taxon>
        <taxon>Microbacteriaceae</taxon>
        <taxon>Microbacterium</taxon>
    </lineage>
</organism>
<evidence type="ECO:0000313" key="2">
    <source>
        <dbReference type="EMBL" id="MFH8248734.1"/>
    </source>
</evidence>
<evidence type="ECO:0000313" key="3">
    <source>
        <dbReference type="Proteomes" id="UP001610861"/>
    </source>
</evidence>
<dbReference type="RefSeq" id="WP_396638694.1">
    <property type="nucleotide sequence ID" value="NZ_JBIQWL010000001.1"/>
</dbReference>
<protein>
    <recommendedName>
        <fullName evidence="4">WxL domain-containing protein</fullName>
    </recommendedName>
</protein>
<keyword evidence="1" id="KW-0732">Signal</keyword>
<sequence length="209" mass="21217">MNKRAIIARTTAGALGGLLLLGAAGAAIADELGNGDVDVNVNIEALPPVGALTMSVAQDSTTLAEVASADADVRQFDGTLPTVTVSDDREEVPAGAYWYVTGQTSDFVGPGTAKITAGHLGWTPKLLTDGNGEVAEGDPIGTVLDAPTAEVPWNTGIGSGEDLLAIAPDSSTAQGEWKANAGLSLKTPKDVTPGAYSATLTLTLWEDTL</sequence>
<dbReference type="Proteomes" id="UP001610861">
    <property type="component" value="Unassembled WGS sequence"/>
</dbReference>
<keyword evidence="3" id="KW-1185">Reference proteome</keyword>